<proteinExistence type="predicted"/>
<dbReference type="InterPro" id="IPR001841">
    <property type="entry name" value="Znf_RING"/>
</dbReference>
<dbReference type="GO" id="GO:0008270">
    <property type="term" value="F:zinc ion binding"/>
    <property type="evidence" value="ECO:0007669"/>
    <property type="project" value="UniProtKB-KW"/>
</dbReference>
<evidence type="ECO:0000259" key="6">
    <source>
        <dbReference type="PROSITE" id="PS50089"/>
    </source>
</evidence>
<dbReference type="PROSITE" id="PS50089">
    <property type="entry name" value="ZF_RING_2"/>
    <property type="match status" value="1"/>
</dbReference>
<keyword evidence="3" id="KW-0862">Zinc</keyword>
<accession>A0A1B0FJK8</accession>
<dbReference type="PhylomeDB" id="A0A1B0FJK8"/>
<dbReference type="EMBL" id="CCAG010019815">
    <property type="status" value="NOT_ANNOTATED_CDS"/>
    <property type="molecule type" value="Genomic_DNA"/>
</dbReference>
<dbReference type="Pfam" id="PF13639">
    <property type="entry name" value="zf-RING_2"/>
    <property type="match status" value="1"/>
</dbReference>
<dbReference type="Gene3D" id="1.10.287.1490">
    <property type="match status" value="1"/>
</dbReference>
<dbReference type="InterPro" id="IPR013083">
    <property type="entry name" value="Znf_RING/FYVE/PHD"/>
</dbReference>
<dbReference type="SUPFAM" id="SSF57850">
    <property type="entry name" value="RING/U-box"/>
    <property type="match status" value="1"/>
</dbReference>
<dbReference type="VEuPathDB" id="VectorBase:GMOY004005"/>
<feature type="coiled-coil region" evidence="5">
    <location>
        <begin position="73"/>
        <end position="159"/>
    </location>
</feature>
<evidence type="ECO:0000313" key="8">
    <source>
        <dbReference type="Proteomes" id="UP000092444"/>
    </source>
</evidence>
<keyword evidence="1" id="KW-0479">Metal-binding</keyword>
<dbReference type="EnsemblMetazoa" id="GMOY004005-RA">
    <property type="protein sequence ID" value="GMOY004005-PA"/>
    <property type="gene ID" value="GMOY004005"/>
</dbReference>
<evidence type="ECO:0000256" key="2">
    <source>
        <dbReference type="ARBA" id="ARBA00022771"/>
    </source>
</evidence>
<evidence type="ECO:0000256" key="1">
    <source>
        <dbReference type="ARBA" id="ARBA00022723"/>
    </source>
</evidence>
<evidence type="ECO:0000256" key="3">
    <source>
        <dbReference type="ARBA" id="ARBA00022833"/>
    </source>
</evidence>
<keyword evidence="5" id="KW-0175">Coiled coil</keyword>
<dbReference type="Proteomes" id="UP000092444">
    <property type="component" value="Unassembled WGS sequence"/>
</dbReference>
<dbReference type="STRING" id="37546.A0A1B0FJK8"/>
<keyword evidence="8" id="KW-1185">Reference proteome</keyword>
<organism evidence="7 8">
    <name type="scientific">Glossina morsitans morsitans</name>
    <name type="common">Savannah tsetse fly</name>
    <dbReference type="NCBI Taxonomy" id="37546"/>
    <lineage>
        <taxon>Eukaryota</taxon>
        <taxon>Metazoa</taxon>
        <taxon>Ecdysozoa</taxon>
        <taxon>Arthropoda</taxon>
        <taxon>Hexapoda</taxon>
        <taxon>Insecta</taxon>
        <taxon>Pterygota</taxon>
        <taxon>Neoptera</taxon>
        <taxon>Endopterygota</taxon>
        <taxon>Diptera</taxon>
        <taxon>Brachycera</taxon>
        <taxon>Muscomorpha</taxon>
        <taxon>Hippoboscoidea</taxon>
        <taxon>Glossinidae</taxon>
        <taxon>Glossina</taxon>
    </lineage>
</organism>
<dbReference type="Gene3D" id="3.30.40.10">
    <property type="entry name" value="Zinc/RING finger domain, C3HC4 (zinc finger)"/>
    <property type="match status" value="1"/>
</dbReference>
<evidence type="ECO:0000313" key="7">
    <source>
        <dbReference type="EnsemblMetazoa" id="GMOY004005-PA"/>
    </source>
</evidence>
<dbReference type="AlphaFoldDB" id="A0A1B0FJK8"/>
<evidence type="ECO:0000256" key="5">
    <source>
        <dbReference type="SAM" id="Coils"/>
    </source>
</evidence>
<sequence length="441" mass="50487">MSAGSSILCAICTENFQTSDTIYNTSCGHVFHHSCIQDWRIRSTQCPVCRARYANMQKLFLNFDENAGGESMINELQAKLQSCDSNVNKLYEQLNNAEVNFLRLQGQYTTAKEEINLLKGELSKRNDSETNFRLLQKQYTEAEENIKKLKDKNQYLLLQFEGKTKEIQLKTLEISTLKDTMGCMGTSAIGSDSILKQQLKIMEQKLRHITRELQKEISISTQVSIDKMKLQSLVDQYGAVQTEPSPNVVNNIQEQKPIEKKNRKPTEKETITNDSTHLTSVVIKRFPSRHISYPLIDVIMALASAIQMPLSTYDIHDVRILEQRSVACHLPNMVSLLVKFKTLHLKINFLHNKSKVRDHPEYGSILIYEYMDDNTSSLFYYAKRKLAALGFINVFCQNGQLMASKDRNGAVKLIHIKSRDQVDDMLSSNAESIRLRKMKVT</sequence>
<reference evidence="7" key="1">
    <citation type="submission" date="2020-05" db="UniProtKB">
        <authorList>
            <consortium name="EnsemblMetazoa"/>
        </authorList>
    </citation>
    <scope>IDENTIFICATION</scope>
    <source>
        <strain evidence="7">Yale</strain>
    </source>
</reference>
<dbReference type="PANTHER" id="PTHR45969">
    <property type="entry name" value="RING ZINC FINGER PROTEIN-RELATED"/>
    <property type="match status" value="1"/>
</dbReference>
<evidence type="ECO:0000256" key="4">
    <source>
        <dbReference type="PROSITE-ProRule" id="PRU00175"/>
    </source>
</evidence>
<feature type="domain" description="RING-type" evidence="6">
    <location>
        <begin position="9"/>
        <end position="50"/>
    </location>
</feature>
<keyword evidence="2 4" id="KW-0863">Zinc-finger</keyword>
<dbReference type="CDD" id="cd16448">
    <property type="entry name" value="RING-H2"/>
    <property type="match status" value="1"/>
</dbReference>
<name>A0A1B0FJK8_GLOMM</name>
<protein>
    <recommendedName>
        <fullName evidence="6">RING-type domain-containing protein</fullName>
    </recommendedName>
</protein>
<dbReference type="SMART" id="SM00184">
    <property type="entry name" value="RING"/>
    <property type="match status" value="1"/>
</dbReference>